<name>A0ABS2SV96_9BACI</name>
<reference evidence="1" key="1">
    <citation type="submission" date="2021-01" db="EMBL/GenBank/DDBJ databases">
        <title>Genomic Encyclopedia of Type Strains, Phase IV (KMG-IV): sequencing the most valuable type-strain genomes for metagenomic binning, comparative biology and taxonomic classification.</title>
        <authorList>
            <person name="Goeker M."/>
        </authorList>
    </citation>
    <scope>NUCLEOTIDE SEQUENCE</scope>
    <source>
        <strain evidence="1">DSM 21943</strain>
    </source>
</reference>
<sequence>MAIDQYLEMAAQLGFRFITLQAPNHRIKMYEDFSFARVAKDKDGFTILVIEMNTYLIDRELK</sequence>
<evidence type="ECO:0000313" key="2">
    <source>
        <dbReference type="Proteomes" id="UP001179280"/>
    </source>
</evidence>
<dbReference type="RefSeq" id="WP_204466652.1">
    <property type="nucleotide sequence ID" value="NZ_JAFBCV010000008.1"/>
</dbReference>
<dbReference type="EMBL" id="JAFBCV010000008">
    <property type="protein sequence ID" value="MBM7839399.1"/>
    <property type="molecule type" value="Genomic_DNA"/>
</dbReference>
<comment type="caution">
    <text evidence="1">The sequence shown here is derived from an EMBL/GenBank/DDBJ whole genome shotgun (WGS) entry which is preliminary data.</text>
</comment>
<gene>
    <name evidence="1" type="ORF">JOC54_002679</name>
</gene>
<protein>
    <submittedName>
        <fullName evidence="1">Uncharacterized protein</fullName>
    </submittedName>
</protein>
<organism evidence="1 2">
    <name type="scientific">Shouchella xiaoxiensis</name>
    <dbReference type="NCBI Taxonomy" id="766895"/>
    <lineage>
        <taxon>Bacteria</taxon>
        <taxon>Bacillati</taxon>
        <taxon>Bacillota</taxon>
        <taxon>Bacilli</taxon>
        <taxon>Bacillales</taxon>
        <taxon>Bacillaceae</taxon>
        <taxon>Shouchella</taxon>
    </lineage>
</organism>
<accession>A0ABS2SV96</accession>
<evidence type="ECO:0000313" key="1">
    <source>
        <dbReference type="EMBL" id="MBM7839399.1"/>
    </source>
</evidence>
<dbReference type="Proteomes" id="UP001179280">
    <property type="component" value="Unassembled WGS sequence"/>
</dbReference>
<proteinExistence type="predicted"/>
<keyword evidence="2" id="KW-1185">Reference proteome</keyword>